<name>A0A382HWS1_9ZZZZ</name>
<dbReference type="AlphaFoldDB" id="A0A382HWS1"/>
<accession>A0A382HWS1</accession>
<evidence type="ECO:0008006" key="2">
    <source>
        <dbReference type="Google" id="ProtNLM"/>
    </source>
</evidence>
<gene>
    <name evidence="1" type="ORF">METZ01_LOCUS244640</name>
</gene>
<evidence type="ECO:0000313" key="1">
    <source>
        <dbReference type="EMBL" id="SVB91786.1"/>
    </source>
</evidence>
<reference evidence="1" key="1">
    <citation type="submission" date="2018-05" db="EMBL/GenBank/DDBJ databases">
        <authorList>
            <person name="Lanie J.A."/>
            <person name="Ng W.-L."/>
            <person name="Kazmierczak K.M."/>
            <person name="Andrzejewski T.M."/>
            <person name="Davidsen T.M."/>
            <person name="Wayne K.J."/>
            <person name="Tettelin H."/>
            <person name="Glass J.I."/>
            <person name="Rusch D."/>
            <person name="Podicherti R."/>
            <person name="Tsui H.-C.T."/>
            <person name="Winkler M.E."/>
        </authorList>
    </citation>
    <scope>NUCLEOTIDE SEQUENCE</scope>
</reference>
<dbReference type="Gene3D" id="3.40.50.1820">
    <property type="entry name" value="alpha/beta hydrolase"/>
    <property type="match status" value="1"/>
</dbReference>
<dbReference type="EMBL" id="UINC01063788">
    <property type="protein sequence ID" value="SVB91786.1"/>
    <property type="molecule type" value="Genomic_DNA"/>
</dbReference>
<sequence length="139" mass="14980">MDHSGEICNSVTPSIYLAGFSAGGSACGAVAPFYPEVSKILMISAYDSVGIYFYEGISRFTGEIYMTYGSEDPIAVFLAYSMRFTAREASLLHTQEIQNCKHGFAGATNSKILSNAFKWAFAGDTNFPSPDGGLLLNED</sequence>
<organism evidence="1">
    <name type="scientific">marine metagenome</name>
    <dbReference type="NCBI Taxonomy" id="408172"/>
    <lineage>
        <taxon>unclassified sequences</taxon>
        <taxon>metagenomes</taxon>
        <taxon>ecological metagenomes</taxon>
    </lineage>
</organism>
<dbReference type="InterPro" id="IPR029058">
    <property type="entry name" value="AB_hydrolase_fold"/>
</dbReference>
<protein>
    <recommendedName>
        <fullName evidence="2">Phospholipase/carboxylesterase/thioesterase domain-containing protein</fullName>
    </recommendedName>
</protein>
<proteinExistence type="predicted"/>
<dbReference type="SUPFAM" id="SSF53474">
    <property type="entry name" value="alpha/beta-Hydrolases"/>
    <property type="match status" value="1"/>
</dbReference>